<evidence type="ECO:0000313" key="1">
    <source>
        <dbReference type="EMBL" id="NER10089.1"/>
    </source>
</evidence>
<protein>
    <submittedName>
        <fullName evidence="1">Uncharacterized protein</fullName>
    </submittedName>
</protein>
<dbReference type="PROSITE" id="PS51257">
    <property type="entry name" value="PROKAR_LIPOPROTEIN"/>
    <property type="match status" value="1"/>
</dbReference>
<gene>
    <name evidence="1" type="ORF">GWK09_06150</name>
</gene>
<evidence type="ECO:0000313" key="2">
    <source>
        <dbReference type="Proteomes" id="UP000468443"/>
    </source>
</evidence>
<dbReference type="RefSeq" id="WP_163692111.1">
    <property type="nucleotide sequence ID" value="NZ_FXTW01000001.1"/>
</dbReference>
<comment type="caution">
    <text evidence="1">The sequence shown here is derived from an EMBL/GenBank/DDBJ whole genome shotgun (WGS) entry which is preliminary data.</text>
</comment>
<accession>A0A6P0UDU7</accession>
<dbReference type="EMBL" id="JAABOP010000001">
    <property type="protein sequence ID" value="NER10089.1"/>
    <property type="molecule type" value="Genomic_DNA"/>
</dbReference>
<organism evidence="1 2">
    <name type="scientific">Muriicola jejuensis</name>
    <dbReference type="NCBI Taxonomy" id="504488"/>
    <lineage>
        <taxon>Bacteria</taxon>
        <taxon>Pseudomonadati</taxon>
        <taxon>Bacteroidota</taxon>
        <taxon>Flavobacteriia</taxon>
        <taxon>Flavobacteriales</taxon>
        <taxon>Flavobacteriaceae</taxon>
        <taxon>Muriicola</taxon>
    </lineage>
</organism>
<name>A0A6P0UDU7_9FLAO</name>
<keyword evidence="2" id="KW-1185">Reference proteome</keyword>
<sequence length="156" mass="18006">MKQGLIVLILLGAVSCRSFKFDDRMISYTYTEPNVKPIKISGDYEVLDFTEDDPIYIMCYYFRDSEISPRSLIVSIVIDNKFAFESYGQVVSKEFGLIPLSDGSPFRLLGSRKDHRYILSLDTMDMAERKSRILRDTISINFGNRSFTYAPKPRID</sequence>
<proteinExistence type="predicted"/>
<reference evidence="1 2" key="1">
    <citation type="submission" date="2020-01" db="EMBL/GenBank/DDBJ databases">
        <title>Muriicola jejuensis KCTC 22299.</title>
        <authorList>
            <person name="Wang G."/>
        </authorList>
    </citation>
    <scope>NUCLEOTIDE SEQUENCE [LARGE SCALE GENOMIC DNA]</scope>
    <source>
        <strain evidence="1 2">KCTC 22299</strain>
    </source>
</reference>
<dbReference type="AlphaFoldDB" id="A0A6P0UDU7"/>
<dbReference type="Proteomes" id="UP000468443">
    <property type="component" value="Unassembled WGS sequence"/>
</dbReference>